<dbReference type="Proteomes" id="UP001501207">
    <property type="component" value="Unassembled WGS sequence"/>
</dbReference>
<dbReference type="Pfam" id="PF16391">
    <property type="entry name" value="DUF5000"/>
    <property type="match status" value="1"/>
</dbReference>
<comment type="caution">
    <text evidence="2">The sequence shown here is derived from an EMBL/GenBank/DDBJ whole genome shotgun (WGS) entry which is preliminary data.</text>
</comment>
<feature type="domain" description="DUF5000" evidence="1">
    <location>
        <begin position="234"/>
        <end position="377"/>
    </location>
</feature>
<evidence type="ECO:0000313" key="2">
    <source>
        <dbReference type="EMBL" id="GAA4307732.1"/>
    </source>
</evidence>
<proteinExistence type="predicted"/>
<dbReference type="InterPro" id="IPR032164">
    <property type="entry name" value="DUF5000"/>
</dbReference>
<evidence type="ECO:0000313" key="3">
    <source>
        <dbReference type="Proteomes" id="UP001501207"/>
    </source>
</evidence>
<keyword evidence="3" id="KW-1185">Reference proteome</keyword>
<dbReference type="SUPFAM" id="SSF49785">
    <property type="entry name" value="Galactose-binding domain-like"/>
    <property type="match status" value="1"/>
</dbReference>
<accession>A0ABP8FNR6</accession>
<protein>
    <submittedName>
        <fullName evidence="2">DUF4998 domain-containing protein</fullName>
    </submittedName>
</protein>
<dbReference type="Gene3D" id="2.60.120.260">
    <property type="entry name" value="Galactose-binding domain-like"/>
    <property type="match status" value="1"/>
</dbReference>
<gene>
    <name evidence="2" type="ORF">GCM10023143_14640</name>
</gene>
<evidence type="ECO:0000259" key="1">
    <source>
        <dbReference type="Pfam" id="PF16391"/>
    </source>
</evidence>
<sequence length="380" mass="42292">MDHTYEPIIKDGEIVYTGKADSVRAFSGKDRLALSWLLSDPKITYCKLYWNGGADSLLVPVKQGSLTDSIHVMLDNMQEGTYTFTIYTGDDEGHRSVKSEVVGRVYGDQYAGTLSNRLMKDARWTDGEARLIWEHAVGSLAGAELSYTSTAGDVRQLFISPEADTIAIADLKEGSKLQYRTLFLPDSAAIDTFYTGYTQVTPVFETLMDKSAFKELILPGDALTAYGWVLSRLWDGSIKEGQGFFCTGSAFPFHYTFDLGAVVQLSRYKIWQRGNDPSSASLYNSDNPSSWEIWGATDPADDGSWTGWTKLMVCRSFKPSQAALGTNTVADKAYALAGEEYILSDTLPPVRYIRINVLETWNKGKSQANSMELTFWKKKQ</sequence>
<reference evidence="3" key="1">
    <citation type="journal article" date="2019" name="Int. J. Syst. Evol. Microbiol.">
        <title>The Global Catalogue of Microorganisms (GCM) 10K type strain sequencing project: providing services to taxonomists for standard genome sequencing and annotation.</title>
        <authorList>
            <consortium name="The Broad Institute Genomics Platform"/>
            <consortium name="The Broad Institute Genome Sequencing Center for Infectious Disease"/>
            <person name="Wu L."/>
            <person name="Ma J."/>
        </authorList>
    </citation>
    <scope>NUCLEOTIDE SEQUENCE [LARGE SCALE GENOMIC DNA]</scope>
    <source>
        <strain evidence="3">JCM 17664</strain>
    </source>
</reference>
<dbReference type="Pfam" id="PF16389">
    <property type="entry name" value="DUF4998"/>
    <property type="match status" value="1"/>
</dbReference>
<dbReference type="InterPro" id="IPR008979">
    <property type="entry name" value="Galactose-bd-like_sf"/>
</dbReference>
<name>A0ABP8FNR6_9BACT</name>
<dbReference type="EMBL" id="BAABFN010000002">
    <property type="protein sequence ID" value="GAA4307732.1"/>
    <property type="molecule type" value="Genomic_DNA"/>
</dbReference>
<organism evidence="2 3">
    <name type="scientific">Compostibacter hankyongensis</name>
    <dbReference type="NCBI Taxonomy" id="1007089"/>
    <lineage>
        <taxon>Bacteria</taxon>
        <taxon>Pseudomonadati</taxon>
        <taxon>Bacteroidota</taxon>
        <taxon>Chitinophagia</taxon>
        <taxon>Chitinophagales</taxon>
        <taxon>Chitinophagaceae</taxon>
        <taxon>Compostibacter</taxon>
    </lineage>
</organism>